<evidence type="ECO:0000313" key="3">
    <source>
        <dbReference type="Proteomes" id="UP000316988"/>
    </source>
</evidence>
<dbReference type="Pfam" id="PF04993">
    <property type="entry name" value="TfoX_N"/>
    <property type="match status" value="1"/>
</dbReference>
<gene>
    <name evidence="2" type="ORF">FNM00_15540</name>
</gene>
<evidence type="ECO:0000259" key="1">
    <source>
        <dbReference type="Pfam" id="PF04993"/>
    </source>
</evidence>
<dbReference type="SUPFAM" id="SSF159894">
    <property type="entry name" value="YgaC/TfoX-N like"/>
    <property type="match status" value="1"/>
</dbReference>
<dbReference type="Proteomes" id="UP000316988">
    <property type="component" value="Unassembled WGS sequence"/>
</dbReference>
<sequence length="107" mass="11760">MAYDLELADRLRDLLIAEPDLTEKRMFGGLAFLVGGAMAVAATDDGLLLRVDPEERDQLATDPLAGPWIMRGSELRGWLRIEADASTAAETLEPWLEHAVRAARASR</sequence>
<keyword evidence="3" id="KW-1185">Reference proteome</keyword>
<proteinExistence type="predicted"/>
<dbReference type="OrthoDB" id="214902at2"/>
<dbReference type="EMBL" id="VLNT01000017">
    <property type="protein sequence ID" value="TSD57834.1"/>
    <property type="molecule type" value="Genomic_DNA"/>
</dbReference>
<name>A0A554RUP6_9ACTN</name>
<dbReference type="Gene3D" id="3.30.1460.30">
    <property type="entry name" value="YgaC/TfoX-N like chaperone"/>
    <property type="match status" value="1"/>
</dbReference>
<organism evidence="2 3">
    <name type="scientific">Aeromicrobium piscarium</name>
    <dbReference type="NCBI Taxonomy" id="2590901"/>
    <lineage>
        <taxon>Bacteria</taxon>
        <taxon>Bacillati</taxon>
        <taxon>Actinomycetota</taxon>
        <taxon>Actinomycetes</taxon>
        <taxon>Propionibacteriales</taxon>
        <taxon>Nocardioidaceae</taxon>
        <taxon>Aeromicrobium</taxon>
    </lineage>
</organism>
<reference evidence="2 3" key="1">
    <citation type="submission" date="2019-07" db="EMBL/GenBank/DDBJ databases">
        <authorList>
            <person name="Zhao L.H."/>
        </authorList>
    </citation>
    <scope>NUCLEOTIDE SEQUENCE [LARGE SCALE GENOMIC DNA]</scope>
    <source>
        <strain evidence="2 3">Co35</strain>
    </source>
</reference>
<protein>
    <submittedName>
        <fullName evidence="2">TfoX/Sxy family protein</fullName>
    </submittedName>
</protein>
<feature type="domain" description="TfoX N-terminal" evidence="1">
    <location>
        <begin position="19"/>
        <end position="103"/>
    </location>
</feature>
<comment type="caution">
    <text evidence="2">The sequence shown here is derived from an EMBL/GenBank/DDBJ whole genome shotgun (WGS) entry which is preliminary data.</text>
</comment>
<dbReference type="RefSeq" id="WP_143914464.1">
    <property type="nucleotide sequence ID" value="NZ_VLNT01000017.1"/>
</dbReference>
<evidence type="ECO:0000313" key="2">
    <source>
        <dbReference type="EMBL" id="TSD57834.1"/>
    </source>
</evidence>
<dbReference type="InterPro" id="IPR007076">
    <property type="entry name" value="TfoX_N"/>
</dbReference>
<accession>A0A554RUP6</accession>
<dbReference type="AlphaFoldDB" id="A0A554RUP6"/>